<feature type="region of interest" description="Disordered" evidence="1">
    <location>
        <begin position="147"/>
        <end position="174"/>
    </location>
</feature>
<dbReference type="Gene3D" id="3.90.1750.20">
    <property type="entry name" value="Putative Large Serine Recombinase, Chain B, Domain 2"/>
    <property type="match status" value="1"/>
</dbReference>
<dbReference type="PANTHER" id="PTHR30461">
    <property type="entry name" value="DNA-INVERTASE FROM LAMBDOID PROPHAGE"/>
    <property type="match status" value="1"/>
</dbReference>
<dbReference type="EMBL" id="BOPA01000019">
    <property type="protein sequence ID" value="GIJ16034.1"/>
    <property type="molecule type" value="Genomic_DNA"/>
</dbReference>
<dbReference type="Pfam" id="PF00239">
    <property type="entry name" value="Resolvase"/>
    <property type="match status" value="1"/>
</dbReference>
<dbReference type="SMART" id="SM00857">
    <property type="entry name" value="Resolvase"/>
    <property type="match status" value="1"/>
</dbReference>
<dbReference type="SUPFAM" id="SSF53041">
    <property type="entry name" value="Resolvase-like"/>
    <property type="match status" value="1"/>
</dbReference>
<evidence type="ECO:0000256" key="1">
    <source>
        <dbReference type="SAM" id="MobiDB-lite"/>
    </source>
</evidence>
<sequence length="472" mass="52350">MTLLSSQDRRAAICLRLSDDPHKGTSREGEGIARQGEDCDGHAEYNRWPVAHRLVDNDKSAMRRRPGFEKLLKLIAAGEINVVIAWSSERLLKTKTDEYRFYETCLAAPQPVIVSYARGMTFDLSTPQGRKFFDNAASDARYETELKSERQKRANRQHAEKGRPAPGPRPFGYEPDRVTKREAEAKAAEAVYRAILAKGKLAAQVRMLNDAGLRTGQGNLWRTETLRKWLTSPRNAGLRSHRGEVVTKAAWPALVDEATWRAVKAILENPSRKRTGKSAKGMNTGLARCGVCGETVNMSGQSKTGAKNYTCRTGKHVSRAVEPVDELVSDVVIAIIERDGADLLVDHDRPDVDALREELEASRVLLKQLGIDYAKKRIPRSTMLAGTEAAEADIAEIEAKMADAGRVDVLGPAVAAPNVREWWYSDEVTNDQRREIIGTLMDVTILPAVRGRKGFDPETVRITPKDSARRAS</sequence>
<keyword evidence="4" id="KW-1185">Reference proteome</keyword>
<dbReference type="InterPro" id="IPR006119">
    <property type="entry name" value="Resolv_N"/>
</dbReference>
<dbReference type="PANTHER" id="PTHR30461:SF23">
    <property type="entry name" value="DNA RECOMBINASE-RELATED"/>
    <property type="match status" value="1"/>
</dbReference>
<dbReference type="InterPro" id="IPR038109">
    <property type="entry name" value="DNA_bind_recomb_sf"/>
</dbReference>
<proteinExistence type="predicted"/>
<feature type="domain" description="Recombinase" evidence="2">
    <location>
        <begin position="170"/>
        <end position="273"/>
    </location>
</feature>
<comment type="caution">
    <text evidence="3">The sequence shown here is derived from an EMBL/GenBank/DDBJ whole genome shotgun (WGS) entry which is preliminary data.</text>
</comment>
<evidence type="ECO:0000313" key="3">
    <source>
        <dbReference type="EMBL" id="GIJ16034.1"/>
    </source>
</evidence>
<protein>
    <submittedName>
        <fullName evidence="3">Serine recombinase</fullName>
    </submittedName>
</protein>
<reference evidence="3 4" key="1">
    <citation type="submission" date="2021-01" db="EMBL/GenBank/DDBJ databases">
        <title>Whole genome shotgun sequence of Verrucosispora gifhornensis NBRC 16317.</title>
        <authorList>
            <person name="Komaki H."/>
            <person name="Tamura T."/>
        </authorList>
    </citation>
    <scope>NUCLEOTIDE SEQUENCE [LARGE SCALE GENOMIC DNA]</scope>
    <source>
        <strain evidence="3 4">NBRC 16317</strain>
    </source>
</reference>
<dbReference type="RefSeq" id="WP_204291264.1">
    <property type="nucleotide sequence ID" value="NZ_BAAAGZ010000033.1"/>
</dbReference>
<organism evidence="3 4">
    <name type="scientific">Micromonospora gifhornensis</name>
    <dbReference type="NCBI Taxonomy" id="84594"/>
    <lineage>
        <taxon>Bacteria</taxon>
        <taxon>Bacillati</taxon>
        <taxon>Actinomycetota</taxon>
        <taxon>Actinomycetes</taxon>
        <taxon>Micromonosporales</taxon>
        <taxon>Micromonosporaceae</taxon>
        <taxon>Micromonospora</taxon>
    </lineage>
</organism>
<dbReference type="InterPro" id="IPR011109">
    <property type="entry name" value="DNA_bind_recombinase_dom"/>
</dbReference>
<dbReference type="Pfam" id="PF07508">
    <property type="entry name" value="Recombinase"/>
    <property type="match status" value="1"/>
</dbReference>
<feature type="compositionally biased region" description="Basic and acidic residues" evidence="1">
    <location>
        <begin position="147"/>
        <end position="163"/>
    </location>
</feature>
<name>A0ABQ4IDR6_9ACTN</name>
<accession>A0ABQ4IDR6</accession>
<dbReference type="PROSITE" id="PS51737">
    <property type="entry name" value="RECOMBINASE_DNA_BIND"/>
    <property type="match status" value="1"/>
</dbReference>
<dbReference type="InterPro" id="IPR036162">
    <property type="entry name" value="Resolvase-like_N_sf"/>
</dbReference>
<evidence type="ECO:0000313" key="4">
    <source>
        <dbReference type="Proteomes" id="UP000647860"/>
    </source>
</evidence>
<gene>
    <name evidence="3" type="ORF">Vgi01_27180</name>
</gene>
<dbReference type="Gene3D" id="3.40.50.1390">
    <property type="entry name" value="Resolvase, N-terminal catalytic domain"/>
    <property type="match status" value="1"/>
</dbReference>
<evidence type="ECO:0000259" key="2">
    <source>
        <dbReference type="PROSITE" id="PS51737"/>
    </source>
</evidence>
<dbReference type="InterPro" id="IPR050639">
    <property type="entry name" value="SSR_resolvase"/>
</dbReference>
<dbReference type="Proteomes" id="UP000647860">
    <property type="component" value="Unassembled WGS sequence"/>
</dbReference>